<dbReference type="GO" id="GO:0043565">
    <property type="term" value="F:sequence-specific DNA binding"/>
    <property type="evidence" value="ECO:0007669"/>
    <property type="project" value="InterPro"/>
</dbReference>
<dbReference type="SUPFAM" id="SSF48295">
    <property type="entry name" value="TrpR-like"/>
    <property type="match status" value="1"/>
</dbReference>
<gene>
    <name evidence="1" type="ORF">GKE48_05570</name>
</gene>
<proteinExistence type="predicted"/>
<dbReference type="RefSeq" id="WP_154300608.1">
    <property type="nucleotide sequence ID" value="NZ_WKRD01000003.1"/>
</dbReference>
<accession>A0A7C9H1W8</accession>
<dbReference type="EMBL" id="WKRD01000003">
    <property type="protein sequence ID" value="MSC56925.1"/>
    <property type="molecule type" value="Genomic_DNA"/>
</dbReference>
<dbReference type="Proteomes" id="UP000481964">
    <property type="component" value="Unassembled WGS sequence"/>
</dbReference>
<sequence>MKHSLEERMDIGRRMYLHEITYKEAMEIYDLSESCAHKYMTDYKKAQGIPLANTVPKMKNSAVLKSLSSPDIDTYMAMSKEELINELIIAKANELRAKKGYEVKGAGANKEYSILNNKNTKS</sequence>
<dbReference type="AlphaFoldDB" id="A0A7C9H1W8"/>
<comment type="caution">
    <text evidence="1">The sequence shown here is derived from an EMBL/GenBank/DDBJ whole genome shotgun (WGS) entry which is preliminary data.</text>
</comment>
<name>A0A7C9H1W8_9FIRM</name>
<dbReference type="InterPro" id="IPR010921">
    <property type="entry name" value="Trp_repressor/repl_initiator"/>
</dbReference>
<organism evidence="1 2">
    <name type="scientific">Lachnospira eligens</name>
    <dbReference type="NCBI Taxonomy" id="39485"/>
    <lineage>
        <taxon>Bacteria</taxon>
        <taxon>Bacillati</taxon>
        <taxon>Bacillota</taxon>
        <taxon>Clostridia</taxon>
        <taxon>Lachnospirales</taxon>
        <taxon>Lachnospiraceae</taxon>
        <taxon>Lachnospira</taxon>
    </lineage>
</organism>
<evidence type="ECO:0000313" key="1">
    <source>
        <dbReference type="EMBL" id="MSC56925.1"/>
    </source>
</evidence>
<reference evidence="1 2" key="1">
    <citation type="journal article" date="2019" name="Nat. Med.">
        <title>A library of human gut bacterial isolates paired with longitudinal multiomics data enables mechanistic microbiome research.</title>
        <authorList>
            <person name="Poyet M."/>
            <person name="Groussin M."/>
            <person name="Gibbons S.M."/>
            <person name="Avila-Pacheco J."/>
            <person name="Jiang X."/>
            <person name="Kearney S.M."/>
            <person name="Perrotta A.R."/>
            <person name="Berdy B."/>
            <person name="Zhao S."/>
            <person name="Lieberman T.D."/>
            <person name="Swanson P.K."/>
            <person name="Smith M."/>
            <person name="Roesemann S."/>
            <person name="Alexander J.E."/>
            <person name="Rich S.A."/>
            <person name="Livny J."/>
            <person name="Vlamakis H."/>
            <person name="Clish C."/>
            <person name="Bullock K."/>
            <person name="Deik A."/>
            <person name="Scott J."/>
            <person name="Pierce K.A."/>
            <person name="Xavier R.J."/>
            <person name="Alm E.J."/>
        </authorList>
    </citation>
    <scope>NUCLEOTIDE SEQUENCE [LARGE SCALE GENOMIC DNA]</scope>
    <source>
        <strain evidence="1 2">BIOML-A1</strain>
    </source>
</reference>
<evidence type="ECO:0000313" key="2">
    <source>
        <dbReference type="Proteomes" id="UP000481964"/>
    </source>
</evidence>
<protein>
    <submittedName>
        <fullName evidence="1">Uncharacterized protein</fullName>
    </submittedName>
</protein>